<protein>
    <submittedName>
        <fullName evidence="2">Uncharacterized protein</fullName>
    </submittedName>
</protein>
<dbReference type="Proteomes" id="UP001172159">
    <property type="component" value="Unassembled WGS sequence"/>
</dbReference>
<name>A0AA40BLJ7_9PEZI</name>
<evidence type="ECO:0000313" key="2">
    <source>
        <dbReference type="EMBL" id="KAK0736361.1"/>
    </source>
</evidence>
<feature type="compositionally biased region" description="Basic residues" evidence="1">
    <location>
        <begin position="53"/>
        <end position="82"/>
    </location>
</feature>
<keyword evidence="3" id="KW-1185">Reference proteome</keyword>
<comment type="caution">
    <text evidence="2">The sequence shown here is derived from an EMBL/GenBank/DDBJ whole genome shotgun (WGS) entry which is preliminary data.</text>
</comment>
<sequence length="166" mass="18571">MASNLTASMDLAKSTGRSNNMQQRVAQPTMTFNNNNCTIINQGPTIRGNLSYHNHHSGSHASRRRTPARAAARKRNKQRKRQQAQQEKLLLEDYPPAPVIPPELIPPDVDLIGFQTEEDRAQLAALIADESWTEELGLEKLRLEDKEKNVDSGALVLSREVDMTGM</sequence>
<proteinExistence type="predicted"/>
<feature type="region of interest" description="Disordered" evidence="1">
    <location>
        <begin position="1"/>
        <end position="20"/>
    </location>
</feature>
<dbReference type="EMBL" id="JAUKTV010000006">
    <property type="protein sequence ID" value="KAK0736361.1"/>
    <property type="molecule type" value="Genomic_DNA"/>
</dbReference>
<reference evidence="2" key="1">
    <citation type="submission" date="2023-06" db="EMBL/GenBank/DDBJ databases">
        <title>Genome-scale phylogeny and comparative genomics of the fungal order Sordariales.</title>
        <authorList>
            <consortium name="Lawrence Berkeley National Laboratory"/>
            <person name="Hensen N."/>
            <person name="Bonometti L."/>
            <person name="Westerberg I."/>
            <person name="Brannstrom I.O."/>
            <person name="Guillou S."/>
            <person name="Cros-Aarteil S."/>
            <person name="Calhoun S."/>
            <person name="Haridas S."/>
            <person name="Kuo A."/>
            <person name="Mondo S."/>
            <person name="Pangilinan J."/>
            <person name="Riley R."/>
            <person name="Labutti K."/>
            <person name="Andreopoulos B."/>
            <person name="Lipzen A."/>
            <person name="Chen C."/>
            <person name="Yanf M."/>
            <person name="Daum C."/>
            <person name="Ng V."/>
            <person name="Clum A."/>
            <person name="Steindorff A."/>
            <person name="Ohm R."/>
            <person name="Martin F."/>
            <person name="Silar P."/>
            <person name="Natvig D."/>
            <person name="Lalanne C."/>
            <person name="Gautier V."/>
            <person name="Ament-Velasquez S.L."/>
            <person name="Kruys A."/>
            <person name="Hutchinson M.I."/>
            <person name="Powell A.J."/>
            <person name="Barry K."/>
            <person name="Miller A.N."/>
            <person name="Grigoriev I.V."/>
            <person name="Debuchy R."/>
            <person name="Gladieux P."/>
            <person name="Thoren M.H."/>
            <person name="Johannesson H."/>
        </authorList>
    </citation>
    <scope>NUCLEOTIDE SEQUENCE</scope>
    <source>
        <strain evidence="2">CBS 540.89</strain>
    </source>
</reference>
<dbReference type="AlphaFoldDB" id="A0AA40BLJ7"/>
<accession>A0AA40BLJ7</accession>
<evidence type="ECO:0000256" key="1">
    <source>
        <dbReference type="SAM" id="MobiDB-lite"/>
    </source>
</evidence>
<organism evidence="2 3">
    <name type="scientific">Apiosordaria backusii</name>
    <dbReference type="NCBI Taxonomy" id="314023"/>
    <lineage>
        <taxon>Eukaryota</taxon>
        <taxon>Fungi</taxon>
        <taxon>Dikarya</taxon>
        <taxon>Ascomycota</taxon>
        <taxon>Pezizomycotina</taxon>
        <taxon>Sordariomycetes</taxon>
        <taxon>Sordariomycetidae</taxon>
        <taxon>Sordariales</taxon>
        <taxon>Lasiosphaeriaceae</taxon>
        <taxon>Apiosordaria</taxon>
    </lineage>
</organism>
<evidence type="ECO:0000313" key="3">
    <source>
        <dbReference type="Proteomes" id="UP001172159"/>
    </source>
</evidence>
<feature type="region of interest" description="Disordered" evidence="1">
    <location>
        <begin position="48"/>
        <end position="100"/>
    </location>
</feature>
<gene>
    <name evidence="2" type="ORF">B0T21DRAFT_451137</name>
</gene>